<comment type="caution">
    <text evidence="2">The sequence shown here is derived from an EMBL/GenBank/DDBJ whole genome shotgun (WGS) entry which is preliminary data.</text>
</comment>
<evidence type="ECO:0000313" key="2">
    <source>
        <dbReference type="EMBL" id="MEF2968056.1"/>
    </source>
</evidence>
<reference evidence="2 3" key="1">
    <citation type="submission" date="2024-02" db="EMBL/GenBank/DDBJ databases">
        <title>A nitrogen-fixing paenibacillus bacterium.</title>
        <authorList>
            <person name="Zhang W.L."/>
            <person name="Chen S.F."/>
        </authorList>
    </citation>
    <scope>NUCLEOTIDE SEQUENCE [LARGE SCALE GENOMIC DNA]</scope>
    <source>
        <strain evidence="2 3">M1</strain>
    </source>
</reference>
<dbReference type="EMBL" id="JAZHPZ010000012">
    <property type="protein sequence ID" value="MEF2968056.1"/>
    <property type="molecule type" value="Genomic_DNA"/>
</dbReference>
<evidence type="ECO:0000256" key="1">
    <source>
        <dbReference type="SAM" id="SignalP"/>
    </source>
</evidence>
<keyword evidence="1" id="KW-0732">Signal</keyword>
<sequence length="831" mass="89978">MNKRTTLAASLAATVLISQVGLYSAEAASSSTAAANKAATVVHTVNNLAPVKLAANSTVRLSNVNILSQDEQNILTYTLVYKNNGSTTIDLTDYWTKVKTNSGTAYTVSIVSKDSGKKKLVPGAEVSVTYTARIGKNLNYSDLIFQLIKWDFSQANYESNLGSFKIPASYTISTPLNYSQQVDVYGTGVKFKVNSFDVLTVGDYKYANVALNIQNNSSSLLSKPNLKFVIQTVSGTTFTMTPDTSSTGYEIQSQDNRTINLNAKLPKNVSTNNLKLIAIETDETLKLDYPIVSMKLANASADNSKTLANKVKTLLVGNSKIETSIQSAYLNQSNFKSDVSVQLMVSNTGTEAVTVPAYSFQLQSGSTSYPITTDQFSGLTLDPGEEQNISLDASMPVSALGNLELVMKVPSGSASTEGEPATSSSSYPVAVFVLPEAQTMYNSSGEERYVKNNAGLFGVSLDAVQKLPWDNSNLLTSKLTIVNRGSVAAQLPQFAGAYKVDGSSVSESTQLINSSASSILGPGEKTSVYVVTTVPTNLNFNQVQVQLLEKKADEKTSNWVQFTNLGKLSDVAVTTNGSYYNMDMAGKKADLQEHATYVYKGTSSDVLYTEMIMRNLEDMQVALSKLEAYFKTSDGQYYKAEVTQPETTVSPKTNNIVTFSAKVPKNLTLSNMQLIVGEGINGSKLTATGETSTGFVNANAMELMLDSRDIKSGLTNIELFPYSLSIKGIEGRTSSGGLEVSFDYDLKRDITYNMGTFGHKFILEVMDSSGLKFQKEIELEKDFTIGTNQSFSYTVSDPIYQTDRSGAFQFSVYDSFGGEKTKIATYAVGYE</sequence>
<protein>
    <submittedName>
        <fullName evidence="2">Uncharacterized protein</fullName>
    </submittedName>
</protein>
<gene>
    <name evidence="2" type="ORF">V3851_19690</name>
</gene>
<dbReference type="RefSeq" id="WP_331848271.1">
    <property type="nucleotide sequence ID" value="NZ_JAZHPZ010000012.1"/>
</dbReference>
<evidence type="ECO:0000313" key="3">
    <source>
        <dbReference type="Proteomes" id="UP001306950"/>
    </source>
</evidence>
<organism evidence="2 3">
    <name type="scientific">Paenibacillus haidiansis</name>
    <dbReference type="NCBI Taxonomy" id="1574488"/>
    <lineage>
        <taxon>Bacteria</taxon>
        <taxon>Bacillati</taxon>
        <taxon>Bacillota</taxon>
        <taxon>Bacilli</taxon>
        <taxon>Bacillales</taxon>
        <taxon>Paenibacillaceae</taxon>
        <taxon>Paenibacillus</taxon>
    </lineage>
</organism>
<accession>A0ABU7VXT6</accession>
<dbReference type="Proteomes" id="UP001306950">
    <property type="component" value="Unassembled WGS sequence"/>
</dbReference>
<feature type="chain" id="PRO_5045333633" evidence="1">
    <location>
        <begin position="28"/>
        <end position="831"/>
    </location>
</feature>
<name>A0ABU7VXT6_9BACL</name>
<proteinExistence type="predicted"/>
<feature type="signal peptide" evidence="1">
    <location>
        <begin position="1"/>
        <end position="27"/>
    </location>
</feature>
<keyword evidence="3" id="KW-1185">Reference proteome</keyword>